<name>A0ABR3VF74_9PEZI</name>
<evidence type="ECO:0000256" key="5">
    <source>
        <dbReference type="ARBA" id="ARBA00023136"/>
    </source>
</evidence>
<evidence type="ECO:0000313" key="10">
    <source>
        <dbReference type="Proteomes" id="UP001586593"/>
    </source>
</evidence>
<evidence type="ECO:0000256" key="6">
    <source>
        <dbReference type="SAM" id="MobiDB-lite"/>
    </source>
</evidence>
<dbReference type="Pfam" id="PF07690">
    <property type="entry name" value="MFS_1"/>
    <property type="match status" value="1"/>
</dbReference>
<evidence type="ECO:0000259" key="8">
    <source>
        <dbReference type="PROSITE" id="PS50850"/>
    </source>
</evidence>
<keyword evidence="3 7" id="KW-0812">Transmembrane</keyword>
<evidence type="ECO:0000256" key="2">
    <source>
        <dbReference type="ARBA" id="ARBA00022448"/>
    </source>
</evidence>
<feature type="region of interest" description="Disordered" evidence="6">
    <location>
        <begin position="1"/>
        <end position="30"/>
    </location>
</feature>
<sequence length="186" mass="20885">MSALDEKPQDENVQEKHLEDSDAPPQRYTDTEEFKAREAKVVRKLDIFIAPLMGAFNFISYICRSNIGFAATQGMSADLKLVGSDLNAAVSIFYILYLLSELPISMVAKRWKFERVLPTLTVAFGVITLAGGFIHSFSALAATRLILGLFEGCLFPCVALFVANWYKREEMAVRVGYLFGKRWNTL</sequence>
<comment type="subcellular location">
    <subcellularLocation>
        <location evidence="1">Membrane</location>
        <topology evidence="1">Multi-pass membrane protein</topology>
    </subcellularLocation>
</comment>
<proteinExistence type="predicted"/>
<keyword evidence="5 7" id="KW-0472">Membrane</keyword>
<dbReference type="PANTHER" id="PTHR43791">
    <property type="entry name" value="PERMEASE-RELATED"/>
    <property type="match status" value="1"/>
</dbReference>
<evidence type="ECO:0000256" key="3">
    <source>
        <dbReference type="ARBA" id="ARBA00022692"/>
    </source>
</evidence>
<accession>A0ABR3VF74</accession>
<dbReference type="InterPro" id="IPR020846">
    <property type="entry name" value="MFS_dom"/>
</dbReference>
<feature type="transmembrane region" description="Helical" evidence="7">
    <location>
        <begin position="116"/>
        <end position="139"/>
    </location>
</feature>
<evidence type="ECO:0000256" key="1">
    <source>
        <dbReference type="ARBA" id="ARBA00004141"/>
    </source>
</evidence>
<dbReference type="PANTHER" id="PTHR43791:SF24">
    <property type="entry name" value="NICOTINIC ACID PLASMA MEMBRANE TRANSPORTER"/>
    <property type="match status" value="1"/>
</dbReference>
<dbReference type="InterPro" id="IPR011701">
    <property type="entry name" value="MFS"/>
</dbReference>
<dbReference type="PROSITE" id="PS50850">
    <property type="entry name" value="MFS"/>
    <property type="match status" value="1"/>
</dbReference>
<comment type="caution">
    <text evidence="9">The sequence shown here is derived from an EMBL/GenBank/DDBJ whole genome shotgun (WGS) entry which is preliminary data.</text>
</comment>
<evidence type="ECO:0000256" key="4">
    <source>
        <dbReference type="ARBA" id="ARBA00022989"/>
    </source>
</evidence>
<feature type="domain" description="Major facilitator superfamily (MFS) profile" evidence="8">
    <location>
        <begin position="43"/>
        <end position="186"/>
    </location>
</feature>
<evidence type="ECO:0000256" key="7">
    <source>
        <dbReference type="SAM" id="Phobius"/>
    </source>
</evidence>
<keyword evidence="4 7" id="KW-1133">Transmembrane helix</keyword>
<dbReference type="EMBL" id="JAZHXJ010002215">
    <property type="protein sequence ID" value="KAL1840352.1"/>
    <property type="molecule type" value="Genomic_DNA"/>
</dbReference>
<organism evidence="9 10">
    <name type="scientific">Phialemonium thermophilum</name>
    <dbReference type="NCBI Taxonomy" id="223376"/>
    <lineage>
        <taxon>Eukaryota</taxon>
        <taxon>Fungi</taxon>
        <taxon>Dikarya</taxon>
        <taxon>Ascomycota</taxon>
        <taxon>Pezizomycotina</taxon>
        <taxon>Sordariomycetes</taxon>
        <taxon>Sordariomycetidae</taxon>
        <taxon>Cephalothecales</taxon>
        <taxon>Cephalothecaceae</taxon>
        <taxon>Phialemonium</taxon>
    </lineage>
</organism>
<feature type="transmembrane region" description="Helical" evidence="7">
    <location>
        <begin position="145"/>
        <end position="166"/>
    </location>
</feature>
<protein>
    <recommendedName>
        <fullName evidence="8">Major facilitator superfamily (MFS) profile domain-containing protein</fullName>
    </recommendedName>
</protein>
<feature type="transmembrane region" description="Helical" evidence="7">
    <location>
        <begin position="87"/>
        <end position="104"/>
    </location>
</feature>
<dbReference type="SUPFAM" id="SSF103473">
    <property type="entry name" value="MFS general substrate transporter"/>
    <property type="match status" value="1"/>
</dbReference>
<evidence type="ECO:0000313" key="9">
    <source>
        <dbReference type="EMBL" id="KAL1840352.1"/>
    </source>
</evidence>
<feature type="transmembrane region" description="Helical" evidence="7">
    <location>
        <begin position="45"/>
        <end position="67"/>
    </location>
</feature>
<reference evidence="9 10" key="1">
    <citation type="journal article" date="2024" name="Commun. Biol.">
        <title>Comparative genomic analysis of thermophilic fungi reveals convergent evolutionary adaptations and gene losses.</title>
        <authorList>
            <person name="Steindorff A.S."/>
            <person name="Aguilar-Pontes M.V."/>
            <person name="Robinson A.J."/>
            <person name="Andreopoulos B."/>
            <person name="LaButti K."/>
            <person name="Kuo A."/>
            <person name="Mondo S."/>
            <person name="Riley R."/>
            <person name="Otillar R."/>
            <person name="Haridas S."/>
            <person name="Lipzen A."/>
            <person name="Grimwood J."/>
            <person name="Schmutz J."/>
            <person name="Clum A."/>
            <person name="Reid I.D."/>
            <person name="Moisan M.C."/>
            <person name="Butler G."/>
            <person name="Nguyen T.T.M."/>
            <person name="Dewar K."/>
            <person name="Conant G."/>
            <person name="Drula E."/>
            <person name="Henrissat B."/>
            <person name="Hansel C."/>
            <person name="Singer S."/>
            <person name="Hutchinson M.I."/>
            <person name="de Vries R.P."/>
            <person name="Natvig D.O."/>
            <person name="Powell A.J."/>
            <person name="Tsang A."/>
            <person name="Grigoriev I.V."/>
        </authorList>
    </citation>
    <scope>NUCLEOTIDE SEQUENCE [LARGE SCALE GENOMIC DNA]</scope>
    <source>
        <strain evidence="9 10">ATCC 24622</strain>
    </source>
</reference>
<dbReference type="InterPro" id="IPR036259">
    <property type="entry name" value="MFS_trans_sf"/>
</dbReference>
<dbReference type="Gene3D" id="1.20.1250.20">
    <property type="entry name" value="MFS general substrate transporter like domains"/>
    <property type="match status" value="1"/>
</dbReference>
<keyword evidence="2" id="KW-0813">Transport</keyword>
<keyword evidence="10" id="KW-1185">Reference proteome</keyword>
<feature type="compositionally biased region" description="Basic and acidic residues" evidence="6">
    <location>
        <begin position="1"/>
        <end position="20"/>
    </location>
</feature>
<dbReference type="Proteomes" id="UP001586593">
    <property type="component" value="Unassembled WGS sequence"/>
</dbReference>
<gene>
    <name evidence="9" type="ORF">VTK73DRAFT_3779</name>
</gene>